<gene>
    <name evidence="1" type="ORF">DFH08DRAFT_1008823</name>
</gene>
<comment type="caution">
    <text evidence="1">The sequence shown here is derived from an EMBL/GenBank/DDBJ whole genome shotgun (WGS) entry which is preliminary data.</text>
</comment>
<sequence>MSKPVGVFAVEARHGWNDLALEAAKECLKLPLRESDYDGPEELKYVPAIPYQRLAQYHYRCGEAGRGVCKSRHWIGEEWERKMYCSTCAPTPGLYWKNPAGIHVRVTHPIPPWFKGLLESMEEKFAVIPAPVDEPLLLMRAMDGVPNCPSCRGKVQGFLPEFLSATLPPKITSEIAKIELKFEL</sequence>
<accession>A0AAD7EPB8</accession>
<evidence type="ECO:0000313" key="1">
    <source>
        <dbReference type="EMBL" id="KAJ7343793.1"/>
    </source>
</evidence>
<organism evidence="1 2">
    <name type="scientific">Mycena albidolilacea</name>
    <dbReference type="NCBI Taxonomy" id="1033008"/>
    <lineage>
        <taxon>Eukaryota</taxon>
        <taxon>Fungi</taxon>
        <taxon>Dikarya</taxon>
        <taxon>Basidiomycota</taxon>
        <taxon>Agaricomycotina</taxon>
        <taxon>Agaricomycetes</taxon>
        <taxon>Agaricomycetidae</taxon>
        <taxon>Agaricales</taxon>
        <taxon>Marasmiineae</taxon>
        <taxon>Mycenaceae</taxon>
        <taxon>Mycena</taxon>
    </lineage>
</organism>
<name>A0AAD7EPB8_9AGAR</name>
<protein>
    <submittedName>
        <fullName evidence="1">Uncharacterized protein</fullName>
    </submittedName>
</protein>
<dbReference type="AlphaFoldDB" id="A0AAD7EPB8"/>
<dbReference type="Proteomes" id="UP001218218">
    <property type="component" value="Unassembled WGS sequence"/>
</dbReference>
<evidence type="ECO:0000313" key="2">
    <source>
        <dbReference type="Proteomes" id="UP001218218"/>
    </source>
</evidence>
<dbReference type="EMBL" id="JARIHO010000022">
    <property type="protein sequence ID" value="KAJ7343793.1"/>
    <property type="molecule type" value="Genomic_DNA"/>
</dbReference>
<reference evidence="1" key="1">
    <citation type="submission" date="2023-03" db="EMBL/GenBank/DDBJ databases">
        <title>Massive genome expansion in bonnet fungi (Mycena s.s.) driven by repeated elements and novel gene families across ecological guilds.</title>
        <authorList>
            <consortium name="Lawrence Berkeley National Laboratory"/>
            <person name="Harder C.B."/>
            <person name="Miyauchi S."/>
            <person name="Viragh M."/>
            <person name="Kuo A."/>
            <person name="Thoen E."/>
            <person name="Andreopoulos B."/>
            <person name="Lu D."/>
            <person name="Skrede I."/>
            <person name="Drula E."/>
            <person name="Henrissat B."/>
            <person name="Morin E."/>
            <person name="Kohler A."/>
            <person name="Barry K."/>
            <person name="LaButti K."/>
            <person name="Morin E."/>
            <person name="Salamov A."/>
            <person name="Lipzen A."/>
            <person name="Mereny Z."/>
            <person name="Hegedus B."/>
            <person name="Baldrian P."/>
            <person name="Stursova M."/>
            <person name="Weitz H."/>
            <person name="Taylor A."/>
            <person name="Grigoriev I.V."/>
            <person name="Nagy L.G."/>
            <person name="Martin F."/>
            <person name="Kauserud H."/>
        </authorList>
    </citation>
    <scope>NUCLEOTIDE SEQUENCE</scope>
    <source>
        <strain evidence="1">CBHHK002</strain>
    </source>
</reference>
<keyword evidence="2" id="KW-1185">Reference proteome</keyword>
<proteinExistence type="predicted"/>